<dbReference type="InterPro" id="IPR003593">
    <property type="entry name" value="AAA+_ATPase"/>
</dbReference>
<dbReference type="Proteomes" id="UP001489004">
    <property type="component" value="Unassembled WGS sequence"/>
</dbReference>
<gene>
    <name evidence="11" type="ORF">WJX72_006089</name>
</gene>
<sequence length="654" mass="70154">MADCWQRCQRSACPGGEGLLDADNQQVKEIASIARSSKRRGPLDNTYVWGLVFKQKKQLVLAGLALLFCTSCNLAAPVITGILFEILVGKQPLSHYPRYLAVLGVMYICEPLMTRVYIRNACAAGEKVLAALRLELFRTLLLQKIEFFDRHSAPELTSLLSVELDSIRSFIFSNVSRDRGPRALLEALGGMTVLFVLSWRLGPVLALVIVATAATAALYRVQTKAVEVSNSKALAAMVGVADQAFSAITTVRSFAGEALERERFGMFVAQSYASGLGFARAKAVLESLNRLAVHASLLLLYGLGGYLISHNLMPIRILLSAIGFTFSLVFATQGVVQSFSDVRRVSSSLRRVRAILGASDPDPTMFGALPPGAWWEHAATNGAHPVDVEPYGPDAGDAAVEAARSGNLELRDVWFAYPLRPSATVLTGLNLTLQRGTVTAVVGRSGAGKSTVAALLSRFYEPSQGGIYLGDQAASQFTRGEWARAIALVSQEPVLFAGSIGDNIGYGRYGRCSQQEIEAAASAANAHEFILALPEGYDTMVGERGMLLSGGQRQRIAIARALLKDSPIIILDEATSALDAKSEKLVQQAIETLVAGRTVLVIAHRLSTVQAADQIVVLEGGQVAEVGTHKELVKKQALYAELVSSQSLSLFASV</sequence>
<dbReference type="Gene3D" id="3.40.50.300">
    <property type="entry name" value="P-loop containing nucleotide triphosphate hydrolases"/>
    <property type="match status" value="1"/>
</dbReference>
<name>A0AAW1QQZ4_9CHLO</name>
<keyword evidence="2" id="KW-0813">Transport</keyword>
<dbReference type="EMBL" id="JALJOR010000002">
    <property type="protein sequence ID" value="KAK9823874.1"/>
    <property type="molecule type" value="Genomic_DNA"/>
</dbReference>
<evidence type="ECO:0000256" key="2">
    <source>
        <dbReference type="ARBA" id="ARBA00022448"/>
    </source>
</evidence>
<feature type="transmembrane region" description="Helical" evidence="8">
    <location>
        <begin position="59"/>
        <end position="84"/>
    </location>
</feature>
<dbReference type="Pfam" id="PF00005">
    <property type="entry name" value="ABC_tran"/>
    <property type="match status" value="1"/>
</dbReference>
<reference evidence="11 12" key="1">
    <citation type="journal article" date="2024" name="Nat. Commun.">
        <title>Phylogenomics reveals the evolutionary origins of lichenization in chlorophyte algae.</title>
        <authorList>
            <person name="Puginier C."/>
            <person name="Libourel C."/>
            <person name="Otte J."/>
            <person name="Skaloud P."/>
            <person name="Haon M."/>
            <person name="Grisel S."/>
            <person name="Petersen M."/>
            <person name="Berrin J.G."/>
            <person name="Delaux P.M."/>
            <person name="Dal Grande F."/>
            <person name="Keller J."/>
        </authorList>
    </citation>
    <scope>NUCLEOTIDE SEQUENCE [LARGE SCALE GENOMIC DNA]</scope>
    <source>
        <strain evidence="11 12">SAG 2043</strain>
    </source>
</reference>
<keyword evidence="7 8" id="KW-0472">Membrane</keyword>
<dbReference type="InterPro" id="IPR011527">
    <property type="entry name" value="ABC1_TM_dom"/>
</dbReference>
<feature type="transmembrane region" description="Helical" evidence="8">
    <location>
        <begin position="315"/>
        <end position="336"/>
    </location>
</feature>
<protein>
    <submittedName>
        <fullName evidence="11">Uncharacterized protein</fullName>
    </submittedName>
</protein>
<dbReference type="GO" id="GO:0005743">
    <property type="term" value="C:mitochondrial inner membrane"/>
    <property type="evidence" value="ECO:0007669"/>
    <property type="project" value="UniProtKB-SubCell"/>
</dbReference>
<dbReference type="InterPro" id="IPR017871">
    <property type="entry name" value="ABC_transporter-like_CS"/>
</dbReference>
<comment type="subcellular location">
    <subcellularLocation>
        <location evidence="1">Mitochondrion inner membrane</location>
        <topology evidence="1">Multi-pass membrane protein</topology>
    </subcellularLocation>
</comment>
<dbReference type="Gene3D" id="1.20.1560.10">
    <property type="entry name" value="ABC transporter type 1, transmembrane domain"/>
    <property type="match status" value="1"/>
</dbReference>
<dbReference type="PROSITE" id="PS00211">
    <property type="entry name" value="ABC_TRANSPORTER_1"/>
    <property type="match status" value="1"/>
</dbReference>
<evidence type="ECO:0000259" key="10">
    <source>
        <dbReference type="PROSITE" id="PS50929"/>
    </source>
</evidence>
<dbReference type="PROSITE" id="PS50929">
    <property type="entry name" value="ABC_TM1F"/>
    <property type="match status" value="1"/>
</dbReference>
<keyword evidence="4" id="KW-0547">Nucleotide-binding</keyword>
<dbReference type="AlphaFoldDB" id="A0AAW1QQZ4"/>
<dbReference type="InterPro" id="IPR003439">
    <property type="entry name" value="ABC_transporter-like_ATP-bd"/>
</dbReference>
<comment type="caution">
    <text evidence="11">The sequence shown here is derived from an EMBL/GenBank/DDBJ whole genome shotgun (WGS) entry which is preliminary data.</text>
</comment>
<evidence type="ECO:0000256" key="6">
    <source>
        <dbReference type="ARBA" id="ARBA00022989"/>
    </source>
</evidence>
<proteinExistence type="predicted"/>
<keyword evidence="3 8" id="KW-0812">Transmembrane</keyword>
<feature type="domain" description="ABC transporter" evidence="9">
    <location>
        <begin position="408"/>
        <end position="645"/>
    </location>
</feature>
<keyword evidence="12" id="KW-1185">Reference proteome</keyword>
<evidence type="ECO:0000259" key="9">
    <source>
        <dbReference type="PROSITE" id="PS50893"/>
    </source>
</evidence>
<evidence type="ECO:0000256" key="3">
    <source>
        <dbReference type="ARBA" id="ARBA00022692"/>
    </source>
</evidence>
<dbReference type="InterPro" id="IPR027417">
    <property type="entry name" value="P-loop_NTPase"/>
</dbReference>
<keyword evidence="5" id="KW-0067">ATP-binding</keyword>
<dbReference type="InterPro" id="IPR036640">
    <property type="entry name" value="ABC1_TM_sf"/>
</dbReference>
<dbReference type="Pfam" id="PF00664">
    <property type="entry name" value="ABC_membrane"/>
    <property type="match status" value="1"/>
</dbReference>
<dbReference type="FunFam" id="3.40.50.300:FF:000403">
    <property type="entry name" value="ATP-binding cassette sub-family B member 8, mitochondrial"/>
    <property type="match status" value="1"/>
</dbReference>
<dbReference type="SMART" id="SM00382">
    <property type="entry name" value="AAA"/>
    <property type="match status" value="1"/>
</dbReference>
<dbReference type="SUPFAM" id="SSF90123">
    <property type="entry name" value="ABC transporter transmembrane region"/>
    <property type="match status" value="1"/>
</dbReference>
<dbReference type="GO" id="GO:0016887">
    <property type="term" value="F:ATP hydrolysis activity"/>
    <property type="evidence" value="ECO:0007669"/>
    <property type="project" value="InterPro"/>
</dbReference>
<evidence type="ECO:0000256" key="7">
    <source>
        <dbReference type="ARBA" id="ARBA00023136"/>
    </source>
</evidence>
<feature type="transmembrane region" description="Helical" evidence="8">
    <location>
        <begin position="291"/>
        <end position="309"/>
    </location>
</feature>
<dbReference type="PANTHER" id="PTHR43394:SF7">
    <property type="entry name" value="ABC TRANSPORTER B FAMILY MEMBER 28"/>
    <property type="match status" value="1"/>
</dbReference>
<dbReference type="SUPFAM" id="SSF52540">
    <property type="entry name" value="P-loop containing nucleoside triphosphate hydrolases"/>
    <property type="match status" value="1"/>
</dbReference>
<keyword evidence="6 8" id="KW-1133">Transmembrane helix</keyword>
<accession>A0AAW1QQZ4</accession>
<evidence type="ECO:0000256" key="1">
    <source>
        <dbReference type="ARBA" id="ARBA00004448"/>
    </source>
</evidence>
<dbReference type="GO" id="GO:0005524">
    <property type="term" value="F:ATP binding"/>
    <property type="evidence" value="ECO:0007669"/>
    <property type="project" value="UniProtKB-KW"/>
</dbReference>
<dbReference type="InterPro" id="IPR039421">
    <property type="entry name" value="Type_1_exporter"/>
</dbReference>
<evidence type="ECO:0000256" key="5">
    <source>
        <dbReference type="ARBA" id="ARBA00022840"/>
    </source>
</evidence>
<dbReference type="GO" id="GO:0015421">
    <property type="term" value="F:ABC-type oligopeptide transporter activity"/>
    <property type="evidence" value="ECO:0007669"/>
    <property type="project" value="TreeGrafter"/>
</dbReference>
<feature type="transmembrane region" description="Helical" evidence="8">
    <location>
        <begin position="205"/>
        <end position="221"/>
    </location>
</feature>
<dbReference type="PANTHER" id="PTHR43394">
    <property type="entry name" value="ATP-DEPENDENT PERMEASE MDL1, MITOCHONDRIAL"/>
    <property type="match status" value="1"/>
</dbReference>
<dbReference type="PROSITE" id="PS50893">
    <property type="entry name" value="ABC_TRANSPORTER_2"/>
    <property type="match status" value="1"/>
</dbReference>
<evidence type="ECO:0000313" key="11">
    <source>
        <dbReference type="EMBL" id="KAK9823874.1"/>
    </source>
</evidence>
<evidence type="ECO:0000256" key="4">
    <source>
        <dbReference type="ARBA" id="ARBA00022741"/>
    </source>
</evidence>
<organism evidence="11 12">
    <name type="scientific">[Myrmecia] bisecta</name>
    <dbReference type="NCBI Taxonomy" id="41462"/>
    <lineage>
        <taxon>Eukaryota</taxon>
        <taxon>Viridiplantae</taxon>
        <taxon>Chlorophyta</taxon>
        <taxon>core chlorophytes</taxon>
        <taxon>Trebouxiophyceae</taxon>
        <taxon>Trebouxiales</taxon>
        <taxon>Trebouxiaceae</taxon>
        <taxon>Myrmecia</taxon>
    </lineage>
</organism>
<evidence type="ECO:0000256" key="8">
    <source>
        <dbReference type="SAM" id="Phobius"/>
    </source>
</evidence>
<evidence type="ECO:0000313" key="12">
    <source>
        <dbReference type="Proteomes" id="UP001489004"/>
    </source>
</evidence>
<feature type="domain" description="ABC transmembrane type-1" evidence="10">
    <location>
        <begin position="60"/>
        <end position="344"/>
    </location>
</feature>
<feature type="transmembrane region" description="Helical" evidence="8">
    <location>
        <begin position="96"/>
        <end position="118"/>
    </location>
</feature>
<dbReference type="GO" id="GO:0090374">
    <property type="term" value="P:oligopeptide export from mitochondrion"/>
    <property type="evidence" value="ECO:0007669"/>
    <property type="project" value="TreeGrafter"/>
</dbReference>